<evidence type="ECO:0000313" key="2">
    <source>
        <dbReference type="Proteomes" id="UP000006743"/>
    </source>
</evidence>
<accession>B8F3W9</accession>
<gene>
    <name evidence="1" type="ordered locus">HAPS_0337</name>
</gene>
<dbReference type="HOGENOM" id="CLU_3328540_0_0_6"/>
<protein>
    <submittedName>
        <fullName evidence="1">Uncharacterized protein</fullName>
    </submittedName>
</protein>
<dbReference type="KEGG" id="hap:HAPS_0337"/>
<keyword evidence="2" id="KW-1185">Reference proteome</keyword>
<proteinExistence type="predicted"/>
<sequence>MLNLLVFMVLRFNALDLLGFLSIEKKDYLFYELIGKSH</sequence>
<name>B8F3W9_GLAP5</name>
<reference evidence="1 2" key="1">
    <citation type="journal article" date="2009" name="J. Bacteriol.">
        <title>Complete genome sequence of Haemophilus parasuis SH0165.</title>
        <authorList>
            <person name="Yue M."/>
            <person name="Yang F."/>
            <person name="Yang J."/>
            <person name="Bei W."/>
            <person name="Cai X."/>
            <person name="Chen L."/>
            <person name="Dong J."/>
            <person name="Zhou R."/>
            <person name="Jin M."/>
            <person name="Jin Q."/>
            <person name="Chen H."/>
        </authorList>
    </citation>
    <scope>NUCLEOTIDE SEQUENCE [LARGE SCALE GENOMIC DNA]</scope>
    <source>
        <strain evidence="1 2">SH0165</strain>
    </source>
</reference>
<organism evidence="1 2">
    <name type="scientific">Glaesserella parasuis serovar 5 (strain SH0165)</name>
    <name type="common">Haemophilus parasuis</name>
    <dbReference type="NCBI Taxonomy" id="557723"/>
    <lineage>
        <taxon>Bacteria</taxon>
        <taxon>Pseudomonadati</taxon>
        <taxon>Pseudomonadota</taxon>
        <taxon>Gammaproteobacteria</taxon>
        <taxon>Pasteurellales</taxon>
        <taxon>Pasteurellaceae</taxon>
        <taxon>Glaesserella</taxon>
    </lineage>
</organism>
<dbReference type="Proteomes" id="UP000006743">
    <property type="component" value="Chromosome"/>
</dbReference>
<dbReference type="AlphaFoldDB" id="B8F3W9"/>
<dbReference type="EMBL" id="CP001321">
    <property type="protein sequence ID" value="ACL32021.1"/>
    <property type="molecule type" value="Genomic_DNA"/>
</dbReference>
<evidence type="ECO:0000313" key="1">
    <source>
        <dbReference type="EMBL" id="ACL32021.1"/>
    </source>
</evidence>